<organism evidence="1 2">
    <name type="scientific">Pipistrellus kuhlii</name>
    <name type="common">Kuhl's pipistrelle</name>
    <dbReference type="NCBI Taxonomy" id="59472"/>
    <lineage>
        <taxon>Eukaryota</taxon>
        <taxon>Metazoa</taxon>
        <taxon>Chordata</taxon>
        <taxon>Craniata</taxon>
        <taxon>Vertebrata</taxon>
        <taxon>Euteleostomi</taxon>
        <taxon>Mammalia</taxon>
        <taxon>Eutheria</taxon>
        <taxon>Laurasiatheria</taxon>
        <taxon>Chiroptera</taxon>
        <taxon>Yangochiroptera</taxon>
        <taxon>Vespertilionidae</taxon>
        <taxon>Pipistrellus</taxon>
    </lineage>
</organism>
<dbReference type="AlphaFoldDB" id="A0A7J7V0A9"/>
<evidence type="ECO:0000313" key="1">
    <source>
        <dbReference type="EMBL" id="KAF6318617.1"/>
    </source>
</evidence>
<evidence type="ECO:0000313" key="2">
    <source>
        <dbReference type="Proteomes" id="UP000558488"/>
    </source>
</evidence>
<keyword evidence="2" id="KW-1185">Reference proteome</keyword>
<dbReference type="EMBL" id="JACAGB010000017">
    <property type="protein sequence ID" value="KAF6318617.1"/>
    <property type="molecule type" value="Genomic_DNA"/>
</dbReference>
<gene>
    <name evidence="1" type="ORF">mPipKuh1_008617</name>
</gene>
<reference evidence="1 2" key="1">
    <citation type="journal article" date="2020" name="Nature">
        <title>Six reference-quality genomes reveal evolution of bat adaptations.</title>
        <authorList>
            <person name="Jebb D."/>
            <person name="Huang Z."/>
            <person name="Pippel M."/>
            <person name="Hughes G.M."/>
            <person name="Lavrichenko K."/>
            <person name="Devanna P."/>
            <person name="Winkler S."/>
            <person name="Jermiin L.S."/>
            <person name="Skirmuntt E.C."/>
            <person name="Katzourakis A."/>
            <person name="Burkitt-Gray L."/>
            <person name="Ray D.A."/>
            <person name="Sullivan K.A.M."/>
            <person name="Roscito J.G."/>
            <person name="Kirilenko B.M."/>
            <person name="Davalos L.M."/>
            <person name="Corthals A.P."/>
            <person name="Power M.L."/>
            <person name="Jones G."/>
            <person name="Ransome R.D."/>
            <person name="Dechmann D.K.N."/>
            <person name="Locatelli A.G."/>
            <person name="Puechmaille S.J."/>
            <person name="Fedrigo O."/>
            <person name="Jarvis E.D."/>
            <person name="Hiller M."/>
            <person name="Vernes S.C."/>
            <person name="Myers E.W."/>
            <person name="Teeling E.C."/>
        </authorList>
    </citation>
    <scope>NUCLEOTIDE SEQUENCE [LARGE SCALE GENOMIC DNA]</scope>
    <source>
        <strain evidence="1">MPipKuh1</strain>
        <tissue evidence="1">Flight muscle</tissue>
    </source>
</reference>
<protein>
    <submittedName>
        <fullName evidence="1">Uncharacterized protein</fullName>
    </submittedName>
</protein>
<comment type="caution">
    <text evidence="1">The sequence shown here is derived from an EMBL/GenBank/DDBJ whole genome shotgun (WGS) entry which is preliminary data.</text>
</comment>
<dbReference type="Proteomes" id="UP000558488">
    <property type="component" value="Unassembled WGS sequence"/>
</dbReference>
<proteinExistence type="predicted"/>
<sequence length="150" mass="16928">MNSSALRNTTAQQQETRLWWEVVRSPGEQWRDLLYLEKSGSGCCWAPPRWSQVFPIYLWPHTAWLHALPCPPWGACRFLSAAHWPPGFGGGAIMPAARRTSRLRRVLSSGSDMVRTHSCVFLPSAAVIKKLHFHLLSHFRPLPAFPPGST</sequence>
<accession>A0A7J7V0A9</accession>
<name>A0A7J7V0A9_PIPKU</name>